<dbReference type="Pfam" id="PF13432">
    <property type="entry name" value="TPR_16"/>
    <property type="match status" value="2"/>
</dbReference>
<reference evidence="5 6" key="1">
    <citation type="submission" date="2017-04" db="EMBL/GenBank/DDBJ databases">
        <authorList>
            <person name="Afonso C.L."/>
            <person name="Miller P.J."/>
            <person name="Scott M.A."/>
            <person name="Spackman E."/>
            <person name="Goraichik I."/>
            <person name="Dimitrov K.M."/>
            <person name="Suarez D.L."/>
            <person name="Swayne D.E."/>
        </authorList>
    </citation>
    <scope>NUCLEOTIDE SEQUENCE [LARGE SCALE GENOMIC DNA]</scope>
    <source>
        <strain evidence="5 6">DSM 3385</strain>
    </source>
</reference>
<dbReference type="STRING" id="1121400.SAMN02746065_103191"/>
<dbReference type="PANTHER" id="PTHR44858">
    <property type="entry name" value="TETRATRICOPEPTIDE REPEAT PROTEIN 6"/>
    <property type="match status" value="1"/>
</dbReference>
<protein>
    <submittedName>
        <fullName evidence="5">Tfp pilus assembly protein PilF</fullName>
    </submittedName>
</protein>
<dbReference type="InterPro" id="IPR011990">
    <property type="entry name" value="TPR-like_helical_dom_sf"/>
</dbReference>
<dbReference type="EMBL" id="FWXY01000003">
    <property type="protein sequence ID" value="SMC51931.1"/>
    <property type="molecule type" value="Genomic_DNA"/>
</dbReference>
<keyword evidence="4" id="KW-1133">Transmembrane helix</keyword>
<dbReference type="SMART" id="SM00028">
    <property type="entry name" value="TPR"/>
    <property type="match status" value="6"/>
</dbReference>
<dbReference type="OrthoDB" id="9815059at2"/>
<gene>
    <name evidence="5" type="ORF">SAMN02746065_103191</name>
</gene>
<feature type="repeat" description="TPR" evidence="3">
    <location>
        <begin position="152"/>
        <end position="185"/>
    </location>
</feature>
<dbReference type="InterPro" id="IPR050498">
    <property type="entry name" value="Ycf3"/>
</dbReference>
<name>A0A1W1ZV07_9BACT</name>
<dbReference type="AlphaFoldDB" id="A0A1W1ZV07"/>
<evidence type="ECO:0000256" key="1">
    <source>
        <dbReference type="ARBA" id="ARBA00022737"/>
    </source>
</evidence>
<keyword evidence="4" id="KW-0812">Transmembrane</keyword>
<organism evidence="5 6">
    <name type="scientific">Desulfocicer vacuolatum DSM 3385</name>
    <dbReference type="NCBI Taxonomy" id="1121400"/>
    <lineage>
        <taxon>Bacteria</taxon>
        <taxon>Pseudomonadati</taxon>
        <taxon>Thermodesulfobacteriota</taxon>
        <taxon>Desulfobacteria</taxon>
        <taxon>Desulfobacterales</taxon>
        <taxon>Desulfobacteraceae</taxon>
        <taxon>Desulfocicer</taxon>
    </lineage>
</organism>
<dbReference type="SUPFAM" id="SSF48452">
    <property type="entry name" value="TPR-like"/>
    <property type="match status" value="1"/>
</dbReference>
<evidence type="ECO:0000256" key="3">
    <source>
        <dbReference type="PROSITE-ProRule" id="PRU00339"/>
    </source>
</evidence>
<accession>A0A1W1ZV07</accession>
<feature type="repeat" description="TPR" evidence="3">
    <location>
        <begin position="48"/>
        <end position="81"/>
    </location>
</feature>
<evidence type="ECO:0000313" key="6">
    <source>
        <dbReference type="Proteomes" id="UP000192418"/>
    </source>
</evidence>
<evidence type="ECO:0000256" key="2">
    <source>
        <dbReference type="ARBA" id="ARBA00022803"/>
    </source>
</evidence>
<evidence type="ECO:0000256" key="4">
    <source>
        <dbReference type="SAM" id="Phobius"/>
    </source>
</evidence>
<proteinExistence type="predicted"/>
<dbReference type="Gene3D" id="1.25.40.10">
    <property type="entry name" value="Tetratricopeptide repeat domain"/>
    <property type="match status" value="2"/>
</dbReference>
<keyword evidence="1" id="KW-0677">Repeat</keyword>
<feature type="transmembrane region" description="Helical" evidence="4">
    <location>
        <begin position="24"/>
        <end position="42"/>
    </location>
</feature>
<dbReference type="PANTHER" id="PTHR44858:SF1">
    <property type="entry name" value="UDP-N-ACETYLGLUCOSAMINE--PEPTIDE N-ACETYLGLUCOSAMINYLTRANSFERASE SPINDLY-RELATED"/>
    <property type="match status" value="1"/>
</dbReference>
<dbReference type="Pfam" id="PF13174">
    <property type="entry name" value="TPR_6"/>
    <property type="match status" value="1"/>
</dbReference>
<sequence>MKTKPKPIDTELLSKPGQLMQKRALYILLIFFMITGCASHSVEQTEIATSTKSLGEAYMAQGNYIAALKELLNAEKMMPHDPFLQYDLGLVYMAREKYNLAEIHLKKAIEMKKNYTAAMNSLGVVFMRQKKWDAAIAQFQKTSGNLLYATPHYPLSNMGWAYLGKNDYMRAETSFKKALRSKPDFINAIHGLATTYLTTGQSQNSRLLLEKAISKTPSATVLHADLAKTLEIRGQFTKAKASWQQVIQLAPDSNLADEARQRLK</sequence>
<dbReference type="PROSITE" id="PS50005">
    <property type="entry name" value="TPR"/>
    <property type="match status" value="3"/>
</dbReference>
<keyword evidence="4" id="KW-0472">Membrane</keyword>
<dbReference type="InterPro" id="IPR019734">
    <property type="entry name" value="TPR_rpt"/>
</dbReference>
<evidence type="ECO:0000313" key="5">
    <source>
        <dbReference type="EMBL" id="SMC51931.1"/>
    </source>
</evidence>
<feature type="repeat" description="TPR" evidence="3">
    <location>
        <begin position="82"/>
        <end position="115"/>
    </location>
</feature>
<keyword evidence="6" id="KW-1185">Reference proteome</keyword>
<dbReference type="Proteomes" id="UP000192418">
    <property type="component" value="Unassembled WGS sequence"/>
</dbReference>
<keyword evidence="2 3" id="KW-0802">TPR repeat</keyword>